<feature type="domain" description="Abortive phage infection protein C-terminal" evidence="1">
    <location>
        <begin position="259"/>
        <end position="473"/>
    </location>
</feature>
<dbReference type="AlphaFoldDB" id="A0A6N8JQJ3"/>
<keyword evidence="3" id="KW-1185">Reference proteome</keyword>
<accession>A0A6N8JQJ3</accession>
<evidence type="ECO:0000259" key="1">
    <source>
        <dbReference type="Pfam" id="PF10592"/>
    </source>
</evidence>
<dbReference type="Pfam" id="PF10592">
    <property type="entry name" value="AIPR"/>
    <property type="match status" value="1"/>
</dbReference>
<sequence>MAAKRYSITQESIRDYVEEQRRRIDESLDLSEVFERVASQQVLTQYDLDDDETARGQVGGGNDGGYDGIFVFINETLVNGEDLSVLKVPRQAHVDIHFVQAKYQTTFSEACIQNWKVSFPNLISSSEPDGERYNEDVIEAFDLIRTILKKSVTEKLSVSIDFWGVSLVDEVHPNLEKQARELEEQASELLPARAVVGVHILTDAELFSLLDQRPDRVLSLKSSKEPLCPDSHSAIITVRLRDFNRFATNDEGTLEKSLFEANIRDYQGSNAVNKAIRGTLQSDSEVDFWWLNNGITILADDVSRDMDNSITLTNPRIVNGLQTSNEIWNYCQNSVSEKDERRVLVKCIATGDQGVRAKIIQATNNQSTIPPAYLRSLETIHLQIEQYFKRHGLHYDRRKSTCRNEGIPAREIISVPFLGQCLIATLLQQPDYARARPAQILSDDTKYGKIFNQSISLDSYCALGRFCIHIRQFLKGTGIGRGAQNDLIFYVILVACAMQVGSFEIHPDDLKELKVCEDAQLQAVITQVNELYVAAGGDSKVAKSSDFALAVMEHFDARLK</sequence>
<dbReference type="EMBL" id="WSRR01000020">
    <property type="protein sequence ID" value="MVX61417.1"/>
    <property type="molecule type" value="Genomic_DNA"/>
</dbReference>
<organism evidence="2 3">
    <name type="scientific">Adlercreutzia mucosicola</name>
    <dbReference type="NCBI Taxonomy" id="580026"/>
    <lineage>
        <taxon>Bacteria</taxon>
        <taxon>Bacillati</taxon>
        <taxon>Actinomycetota</taxon>
        <taxon>Coriobacteriia</taxon>
        <taxon>Eggerthellales</taxon>
        <taxon>Eggerthellaceae</taxon>
        <taxon>Adlercreutzia</taxon>
    </lineage>
</organism>
<proteinExistence type="predicted"/>
<name>A0A6N8JQJ3_9ACTN</name>
<dbReference type="OrthoDB" id="9806213at2"/>
<gene>
    <name evidence="2" type="ORF">GKZ27_08110</name>
</gene>
<evidence type="ECO:0000313" key="2">
    <source>
        <dbReference type="EMBL" id="MVX61417.1"/>
    </source>
</evidence>
<evidence type="ECO:0000313" key="3">
    <source>
        <dbReference type="Proteomes" id="UP000463388"/>
    </source>
</evidence>
<protein>
    <recommendedName>
        <fullName evidence="1">Abortive phage infection protein C-terminal domain-containing protein</fullName>
    </recommendedName>
</protein>
<dbReference type="RefSeq" id="WP_160346567.1">
    <property type="nucleotide sequence ID" value="NZ_WSRR01000020.1"/>
</dbReference>
<dbReference type="InterPro" id="IPR018891">
    <property type="entry name" value="AIPR_C"/>
</dbReference>
<dbReference type="Proteomes" id="UP000463388">
    <property type="component" value="Unassembled WGS sequence"/>
</dbReference>
<comment type="caution">
    <text evidence="2">The sequence shown here is derived from an EMBL/GenBank/DDBJ whole genome shotgun (WGS) entry which is preliminary data.</text>
</comment>
<reference evidence="2 3" key="1">
    <citation type="submission" date="2019-12" db="EMBL/GenBank/DDBJ databases">
        <title>Microbes associate with the intestines of laboratory mice.</title>
        <authorList>
            <person name="Navarre W."/>
            <person name="Wong E."/>
        </authorList>
    </citation>
    <scope>NUCLEOTIDE SEQUENCE [LARGE SCALE GENOMIC DNA]</scope>
    <source>
        <strain evidence="2 3">NM66_B29</strain>
    </source>
</reference>